<evidence type="ECO:0000313" key="8">
    <source>
        <dbReference type="Proteomes" id="UP000075884"/>
    </source>
</evidence>
<proteinExistence type="inferred from homology"/>
<dbReference type="Gene3D" id="1.10.405.10">
    <property type="entry name" value="Guanine Nucleotide Dissociation Inhibitor, domain 1"/>
    <property type="match status" value="1"/>
</dbReference>
<dbReference type="EnsemblMetazoa" id="ADIR005709-RA">
    <property type="protein sequence ID" value="ADIR005709-PA"/>
    <property type="gene ID" value="ADIR005709"/>
</dbReference>
<evidence type="ECO:0000256" key="5">
    <source>
        <dbReference type="PIRNR" id="PIRNR016550"/>
    </source>
</evidence>
<comment type="similarity">
    <text evidence="2 5">Belongs to the Rab GDI family.</text>
</comment>
<sequence length="589" mass="65159">MEEDLPTEFDLIVIGTGLTESIIAAAASRVGKTVLHLDTNEYYGGYWASFNLESFRKYLLAEGTSDSAAVEKINNGFLPLNAQPTSVQNGREDWFNFAEHGDVDGWNRARIEQEFRRFNIDLAPKLLYARGSMVDLLISSNICRYAEFRALDRVATVWDGRIMTVPCSRSDVFTSKEVNVVEKRLLMKFLQSCASYEADGPEPLDGTNFLEHLQAHKLTPNLIHYVLYAIAMGNERTPCREGLVAVKKFLMSLGHYGNSPFLFPVYGCGEIPQCFCRLCAVFGGIYCLNKAVEGIQMETSAEGLTYESVKCGKQNIKSKHLVVGQGYLSREIFTHSTPPAEGKRRPCGKLARAVILTNVPFGGVAQNPGGGGVAIMKLPPVDNNHEGATILQMAHTSGTCPKEIYLIHITTVAVSQDPKEDLKPYVAQILSHDYPKALQTPKEEDNSAQTERDQEQQENITSTILYEAYFNIPSCLVCADNAHVTLPSGIRTVCGPYHELDYDQSIQQAKAVFLEVFPDEDFLPRAPDPEEIIIGEEEPVPEQGDCTLKDDSAPVDNASECRDTDSDAAVAQEAKEDTIDKAEECTEQK</sequence>
<evidence type="ECO:0000256" key="3">
    <source>
        <dbReference type="ARBA" id="ARBA00022468"/>
    </source>
</evidence>
<accession>A0A182NDJ5</accession>
<dbReference type="Gene3D" id="3.30.519.10">
    <property type="entry name" value="Guanine Nucleotide Dissociation Inhibitor, domain 2"/>
    <property type="match status" value="1"/>
</dbReference>
<dbReference type="PIRSF" id="PIRSF016550">
    <property type="entry name" value="Rab_ger_ger_transf_A_euk"/>
    <property type="match status" value="1"/>
</dbReference>
<dbReference type="Gene3D" id="3.50.50.60">
    <property type="entry name" value="FAD/NAD(P)-binding domain"/>
    <property type="match status" value="1"/>
</dbReference>
<feature type="region of interest" description="Disordered" evidence="6">
    <location>
        <begin position="535"/>
        <end position="589"/>
    </location>
</feature>
<keyword evidence="8" id="KW-1185">Reference proteome</keyword>
<dbReference type="STRING" id="7168.A0A182NDJ5"/>
<dbReference type="AlphaFoldDB" id="A0A182NDJ5"/>
<evidence type="ECO:0000256" key="6">
    <source>
        <dbReference type="SAM" id="MobiDB-lite"/>
    </source>
</evidence>
<dbReference type="GO" id="GO:0016192">
    <property type="term" value="P:vesicle-mediated transport"/>
    <property type="evidence" value="ECO:0007669"/>
    <property type="project" value="TreeGrafter"/>
</dbReference>
<dbReference type="InterPro" id="IPR001738">
    <property type="entry name" value="Rab_escort"/>
</dbReference>
<evidence type="ECO:0000256" key="2">
    <source>
        <dbReference type="ARBA" id="ARBA00005593"/>
    </source>
</evidence>
<dbReference type="PRINTS" id="PR00891">
    <property type="entry name" value="RABGDIREP"/>
</dbReference>
<protein>
    <recommendedName>
        <fullName evidence="5">Rab proteins geranylgeranyltransferase component A</fullName>
    </recommendedName>
</protein>
<comment type="function">
    <text evidence="5">Substrate-binding subunit (component A) of the Rab geranylgeranyltransferase (GGTase) complex. Binds unprenylated Rab proteins and presents the substrate peptide to the catalytic component B. The component A is thought to be regenerated by transferring its prenylated Rab back to the donor membrane.</text>
</comment>
<dbReference type="GO" id="GO:0005968">
    <property type="term" value="C:Rab-protein geranylgeranyltransferase complex"/>
    <property type="evidence" value="ECO:0007669"/>
    <property type="project" value="UniProtKB-UniRule"/>
</dbReference>
<feature type="compositionally biased region" description="Basic and acidic residues" evidence="6">
    <location>
        <begin position="441"/>
        <end position="455"/>
    </location>
</feature>
<keyword evidence="4 5" id="KW-0963">Cytoplasm</keyword>
<dbReference type="SUPFAM" id="SSF51905">
    <property type="entry name" value="FAD/NAD(P)-binding domain"/>
    <property type="match status" value="1"/>
</dbReference>
<reference evidence="8" key="1">
    <citation type="submission" date="2013-03" db="EMBL/GenBank/DDBJ databases">
        <title>The Genome Sequence of Anopheles dirus WRAIR2.</title>
        <authorList>
            <consortium name="The Broad Institute Genomics Platform"/>
            <person name="Neafsey D.E."/>
            <person name="Walton C."/>
            <person name="Walker B."/>
            <person name="Young S.K."/>
            <person name="Zeng Q."/>
            <person name="Gargeya S."/>
            <person name="Fitzgerald M."/>
            <person name="Haas B."/>
            <person name="Abouelleil A."/>
            <person name="Allen A.W."/>
            <person name="Alvarado L."/>
            <person name="Arachchi H.M."/>
            <person name="Berlin A.M."/>
            <person name="Chapman S.B."/>
            <person name="Gainer-Dewar J."/>
            <person name="Goldberg J."/>
            <person name="Griggs A."/>
            <person name="Gujja S."/>
            <person name="Hansen M."/>
            <person name="Howarth C."/>
            <person name="Imamovic A."/>
            <person name="Ireland A."/>
            <person name="Larimer J."/>
            <person name="McCowan C."/>
            <person name="Murphy C."/>
            <person name="Pearson M."/>
            <person name="Poon T.W."/>
            <person name="Priest M."/>
            <person name="Roberts A."/>
            <person name="Saif S."/>
            <person name="Shea T."/>
            <person name="Sisk P."/>
            <person name="Sykes S."/>
            <person name="Wortman J."/>
            <person name="Nusbaum C."/>
            <person name="Birren B."/>
        </authorList>
    </citation>
    <scope>NUCLEOTIDE SEQUENCE [LARGE SCALE GENOMIC DNA]</scope>
    <source>
        <strain evidence="8">WRAIR2</strain>
    </source>
</reference>
<dbReference type="GO" id="GO:0005096">
    <property type="term" value="F:GTPase activator activity"/>
    <property type="evidence" value="ECO:0007669"/>
    <property type="project" value="UniProtKB-UniRule"/>
</dbReference>
<comment type="subcellular location">
    <subcellularLocation>
        <location evidence="1 5">Cytoplasm</location>
    </subcellularLocation>
</comment>
<evidence type="ECO:0000256" key="1">
    <source>
        <dbReference type="ARBA" id="ARBA00004496"/>
    </source>
</evidence>
<feature type="region of interest" description="Disordered" evidence="6">
    <location>
        <begin position="436"/>
        <end position="457"/>
    </location>
</feature>
<dbReference type="GO" id="GO:0005092">
    <property type="term" value="F:GDP-dissociation inhibitor activity"/>
    <property type="evidence" value="ECO:0007669"/>
    <property type="project" value="InterPro"/>
</dbReference>
<organism evidence="7 8">
    <name type="scientific">Anopheles dirus</name>
    <dbReference type="NCBI Taxonomy" id="7168"/>
    <lineage>
        <taxon>Eukaryota</taxon>
        <taxon>Metazoa</taxon>
        <taxon>Ecdysozoa</taxon>
        <taxon>Arthropoda</taxon>
        <taxon>Hexapoda</taxon>
        <taxon>Insecta</taxon>
        <taxon>Pterygota</taxon>
        <taxon>Neoptera</taxon>
        <taxon>Endopterygota</taxon>
        <taxon>Diptera</taxon>
        <taxon>Nematocera</taxon>
        <taxon>Culicoidea</taxon>
        <taxon>Culicidae</taxon>
        <taxon>Anophelinae</taxon>
        <taxon>Anopheles</taxon>
    </lineage>
</organism>
<dbReference type="Pfam" id="PF00996">
    <property type="entry name" value="GDI"/>
    <property type="match status" value="2"/>
</dbReference>
<dbReference type="PANTHER" id="PTHR11787">
    <property type="entry name" value="RAB GDP-DISSOCIATION INHIBITOR"/>
    <property type="match status" value="1"/>
</dbReference>
<dbReference type="Proteomes" id="UP000075884">
    <property type="component" value="Unassembled WGS sequence"/>
</dbReference>
<dbReference type="FunFam" id="1.10.405.10:FF:000003">
    <property type="entry name" value="Rab proteins geranylgeranyltransferase component A"/>
    <property type="match status" value="1"/>
</dbReference>
<dbReference type="GO" id="GO:0005634">
    <property type="term" value="C:nucleus"/>
    <property type="evidence" value="ECO:0007669"/>
    <property type="project" value="TreeGrafter"/>
</dbReference>
<evidence type="ECO:0000256" key="4">
    <source>
        <dbReference type="ARBA" id="ARBA00022490"/>
    </source>
</evidence>
<dbReference type="InterPro" id="IPR018203">
    <property type="entry name" value="GDP_dissociation_inhibitor"/>
</dbReference>
<dbReference type="InterPro" id="IPR036188">
    <property type="entry name" value="FAD/NAD-bd_sf"/>
</dbReference>
<dbReference type="GO" id="GO:0005829">
    <property type="term" value="C:cytosol"/>
    <property type="evidence" value="ECO:0007669"/>
    <property type="project" value="TreeGrafter"/>
</dbReference>
<dbReference type="GO" id="GO:0007264">
    <property type="term" value="P:small GTPase-mediated signal transduction"/>
    <property type="evidence" value="ECO:0007669"/>
    <property type="project" value="UniProtKB-UniRule"/>
</dbReference>
<dbReference type="VEuPathDB" id="VectorBase:ADIR005709"/>
<reference evidence="7" key="2">
    <citation type="submission" date="2020-05" db="UniProtKB">
        <authorList>
            <consortium name="EnsemblMetazoa"/>
        </authorList>
    </citation>
    <scope>IDENTIFICATION</scope>
    <source>
        <strain evidence="7">WRAIR2</strain>
    </source>
</reference>
<feature type="compositionally biased region" description="Basic and acidic residues" evidence="6">
    <location>
        <begin position="573"/>
        <end position="589"/>
    </location>
</feature>
<dbReference type="GO" id="GO:0006886">
    <property type="term" value="P:intracellular protein transport"/>
    <property type="evidence" value="ECO:0007669"/>
    <property type="project" value="InterPro"/>
</dbReference>
<keyword evidence="3 5" id="KW-0343">GTPase activation</keyword>
<name>A0A182NDJ5_9DIPT</name>
<dbReference type="PANTHER" id="PTHR11787:SF4">
    <property type="entry name" value="CHM, RAB ESCORT PROTEIN 1"/>
    <property type="match status" value="1"/>
</dbReference>
<evidence type="ECO:0000313" key="7">
    <source>
        <dbReference type="EnsemblMetazoa" id="ADIR005709-PA"/>
    </source>
</evidence>